<accession>A0A8S5MDC5</accession>
<proteinExistence type="predicted"/>
<keyword evidence="1" id="KW-1133">Transmembrane helix</keyword>
<feature type="transmembrane region" description="Helical" evidence="1">
    <location>
        <begin position="20"/>
        <end position="38"/>
    </location>
</feature>
<feature type="transmembrane region" description="Helical" evidence="1">
    <location>
        <begin position="44"/>
        <end position="66"/>
    </location>
</feature>
<reference evidence="2" key="1">
    <citation type="journal article" date="2021" name="Proc. Natl. Acad. Sci. U.S.A.">
        <title>A Catalog of Tens of Thousands of Viruses from Human Metagenomes Reveals Hidden Associations with Chronic Diseases.</title>
        <authorList>
            <person name="Tisza M.J."/>
            <person name="Buck C.B."/>
        </authorList>
    </citation>
    <scope>NUCLEOTIDE SEQUENCE</scope>
    <source>
        <strain evidence="2">CtDyb2</strain>
    </source>
</reference>
<keyword evidence="1" id="KW-0812">Transmembrane</keyword>
<sequence>MSKLGNKASTLQGMLLVPNLVALAGAAFVVDGPIWVVVAARVSLAASVVLWTVAGVALIAAGLLGAKK</sequence>
<protein>
    <submittedName>
        <fullName evidence="2">Uncharacterized protein</fullName>
    </submittedName>
</protein>
<dbReference type="EMBL" id="BK014875">
    <property type="protein sequence ID" value="DAD79931.1"/>
    <property type="molecule type" value="Genomic_DNA"/>
</dbReference>
<name>A0A8S5MDC5_9CAUD</name>
<evidence type="ECO:0000313" key="2">
    <source>
        <dbReference type="EMBL" id="DAD79931.1"/>
    </source>
</evidence>
<evidence type="ECO:0000256" key="1">
    <source>
        <dbReference type="SAM" id="Phobius"/>
    </source>
</evidence>
<keyword evidence="1" id="KW-0472">Membrane</keyword>
<organism evidence="2">
    <name type="scientific">Siphoviridae sp. ctDyb2</name>
    <dbReference type="NCBI Taxonomy" id="2826201"/>
    <lineage>
        <taxon>Viruses</taxon>
        <taxon>Duplodnaviria</taxon>
        <taxon>Heunggongvirae</taxon>
        <taxon>Uroviricota</taxon>
        <taxon>Caudoviricetes</taxon>
    </lineage>
</organism>